<evidence type="ECO:0000256" key="2">
    <source>
        <dbReference type="ARBA" id="ARBA00023012"/>
    </source>
</evidence>
<gene>
    <name evidence="5" type="ORF">H8K36_08955</name>
</gene>
<dbReference type="PANTHER" id="PTHR44591">
    <property type="entry name" value="STRESS RESPONSE REGULATOR PROTEIN 1"/>
    <property type="match status" value="1"/>
</dbReference>
<dbReference type="Pfam" id="PF00072">
    <property type="entry name" value="Response_reg"/>
    <property type="match status" value="1"/>
</dbReference>
<sequence>MNTSTMTPTEQSVLILDDDEFAQDILISMLEELGITKVSTAIDGNDGLRVLEEMAVEPDILICDILMPDMDGMSFLTELAKTNYKGKVALVSGIDGDILSIAEKVVRDDGLNIIGAFLKPIKLDHLSQIIAAPVSH</sequence>
<keyword evidence="6" id="KW-1185">Reference proteome</keyword>
<feature type="domain" description="Response regulatory" evidence="4">
    <location>
        <begin position="12"/>
        <end position="134"/>
    </location>
</feature>
<organism evidence="5 6">
    <name type="scientific">Undibacterium nitidum</name>
    <dbReference type="NCBI Taxonomy" id="2762298"/>
    <lineage>
        <taxon>Bacteria</taxon>
        <taxon>Pseudomonadati</taxon>
        <taxon>Pseudomonadota</taxon>
        <taxon>Betaproteobacteria</taxon>
        <taxon>Burkholderiales</taxon>
        <taxon>Oxalobacteraceae</taxon>
        <taxon>Undibacterium</taxon>
    </lineage>
</organism>
<dbReference type="InterPro" id="IPR050595">
    <property type="entry name" value="Bact_response_regulator"/>
</dbReference>
<keyword evidence="2" id="KW-0902">Two-component regulatory system</keyword>
<dbReference type="InterPro" id="IPR011006">
    <property type="entry name" value="CheY-like_superfamily"/>
</dbReference>
<dbReference type="Proteomes" id="UP000627446">
    <property type="component" value="Unassembled WGS sequence"/>
</dbReference>
<feature type="modified residue" description="4-aspartylphosphate" evidence="3">
    <location>
        <position position="64"/>
    </location>
</feature>
<name>A0A923HPH4_9BURK</name>
<reference evidence="5" key="1">
    <citation type="submission" date="2020-08" db="EMBL/GenBank/DDBJ databases">
        <title>Novel species isolated from subtropical streams in China.</title>
        <authorList>
            <person name="Lu H."/>
        </authorList>
    </citation>
    <scope>NUCLEOTIDE SEQUENCE</scope>
    <source>
        <strain evidence="5">LX22W</strain>
    </source>
</reference>
<evidence type="ECO:0000259" key="4">
    <source>
        <dbReference type="PROSITE" id="PS50110"/>
    </source>
</evidence>
<dbReference type="SUPFAM" id="SSF52172">
    <property type="entry name" value="CheY-like"/>
    <property type="match status" value="1"/>
</dbReference>
<evidence type="ECO:0000313" key="5">
    <source>
        <dbReference type="EMBL" id="MBC3881498.1"/>
    </source>
</evidence>
<dbReference type="InterPro" id="IPR001789">
    <property type="entry name" value="Sig_transdc_resp-reg_receiver"/>
</dbReference>
<dbReference type="AlphaFoldDB" id="A0A923HPH4"/>
<dbReference type="PROSITE" id="PS50110">
    <property type="entry name" value="RESPONSE_REGULATORY"/>
    <property type="match status" value="1"/>
</dbReference>
<evidence type="ECO:0000256" key="3">
    <source>
        <dbReference type="PROSITE-ProRule" id="PRU00169"/>
    </source>
</evidence>
<accession>A0A923HPH4</accession>
<dbReference type="GO" id="GO:0000160">
    <property type="term" value="P:phosphorelay signal transduction system"/>
    <property type="evidence" value="ECO:0007669"/>
    <property type="project" value="UniProtKB-KW"/>
</dbReference>
<comment type="caution">
    <text evidence="5">The sequence shown here is derived from an EMBL/GenBank/DDBJ whole genome shotgun (WGS) entry which is preliminary data.</text>
</comment>
<proteinExistence type="predicted"/>
<dbReference type="EMBL" id="JACOFZ010000002">
    <property type="protein sequence ID" value="MBC3881498.1"/>
    <property type="molecule type" value="Genomic_DNA"/>
</dbReference>
<keyword evidence="1 3" id="KW-0597">Phosphoprotein</keyword>
<protein>
    <submittedName>
        <fullName evidence="5">Response regulator</fullName>
    </submittedName>
</protein>
<dbReference type="RefSeq" id="WP_186915996.1">
    <property type="nucleotide sequence ID" value="NZ_JACOFZ010000002.1"/>
</dbReference>
<dbReference type="SMART" id="SM00448">
    <property type="entry name" value="REC"/>
    <property type="match status" value="1"/>
</dbReference>
<evidence type="ECO:0000313" key="6">
    <source>
        <dbReference type="Proteomes" id="UP000627446"/>
    </source>
</evidence>
<evidence type="ECO:0000256" key="1">
    <source>
        <dbReference type="ARBA" id="ARBA00022553"/>
    </source>
</evidence>
<dbReference type="Gene3D" id="3.40.50.2300">
    <property type="match status" value="1"/>
</dbReference>
<dbReference type="PANTHER" id="PTHR44591:SF14">
    <property type="entry name" value="PROTEIN PILG"/>
    <property type="match status" value="1"/>
</dbReference>